<evidence type="ECO:0000313" key="2">
    <source>
        <dbReference type="Proteomes" id="UP000027616"/>
    </source>
</evidence>
<reference evidence="1 2" key="1">
    <citation type="journal article" date="2015" name="Genome Announc.">
        <title>Complete Genome Sequence of the Novel Leech Symbiont Mucinivorans hirudinis M3T.</title>
        <authorList>
            <person name="Nelson M.C."/>
            <person name="Bomar L."/>
            <person name="Graf J."/>
        </authorList>
    </citation>
    <scope>NUCLEOTIDE SEQUENCE [LARGE SCALE GENOMIC DNA]</scope>
    <source>
        <strain evidence="2">M3</strain>
    </source>
</reference>
<dbReference type="AlphaFoldDB" id="A0A060RAH6"/>
<dbReference type="Proteomes" id="UP000027616">
    <property type="component" value="Chromosome I"/>
</dbReference>
<protein>
    <submittedName>
        <fullName evidence="1">Uncharacterized protein</fullName>
    </submittedName>
</protein>
<evidence type="ECO:0000313" key="1">
    <source>
        <dbReference type="EMBL" id="CDN32646.1"/>
    </source>
</evidence>
<name>A0A060RAH6_9BACT</name>
<dbReference type="HOGENOM" id="CLU_3170391_0_0_10"/>
<proteinExistence type="predicted"/>
<organism evidence="1 2">
    <name type="scientific">Mucinivorans hirudinis</name>
    <dbReference type="NCBI Taxonomy" id="1433126"/>
    <lineage>
        <taxon>Bacteria</taxon>
        <taxon>Pseudomonadati</taxon>
        <taxon>Bacteroidota</taxon>
        <taxon>Bacteroidia</taxon>
        <taxon>Bacteroidales</taxon>
        <taxon>Rikenellaceae</taxon>
        <taxon>Mucinivorans</taxon>
    </lineage>
</organism>
<dbReference type="EMBL" id="HG934468">
    <property type="protein sequence ID" value="CDN32646.1"/>
    <property type="molecule type" value="Genomic_DNA"/>
</dbReference>
<gene>
    <name evidence="1" type="ORF">BN938_2576</name>
</gene>
<accession>A0A060RAH6</accession>
<keyword evidence="2" id="KW-1185">Reference proteome</keyword>
<dbReference type="KEGG" id="rbc:BN938_2576"/>
<sequence>MEQNYSEIPNEANHDDDELMTTHVIGEDYDLMAIDLLLKNALAVSNN</sequence>